<feature type="region of interest" description="Disordered" evidence="3">
    <location>
        <begin position="1"/>
        <end position="30"/>
    </location>
</feature>
<sequence>MEQLETYRSIETVEDQEQEPIAEKTAPTSSCDITRVSSIEPPPNGGWTAWSQVLGGHIVTFFVWGIITSFGMFQAYYTSTGVSSPSNISWIGSLMIFFLMLIPLWSGSASDVGHFKLVLRAGIALWLVGIFTTSVCHEYWQFLLAQGVCIGLANGCMFVPTMSVVSTYFDPSRRSLAIGLILCGSATGGMIFPIMLNRLFGIIGFGWAVRAFGFMALALLVIAERLLKKRLPRKDSAKFFEPSELKDIVFVLFIIGSFLNFSGLYFAFFYVNAYARNQLGMTLEETIPILMVLNGVGVPGRLIPMYVADRYFRPIHVGLPINLITALLLFVWIAVKSTASMYGFAVVYGLFASALQGLFPATMADLTIDPRRTGTRFGMGFALSSFGVLIGSPVGGALIEYKHGDYLYAQIFAGSCGIMGFLCVGLAAFIHGKKAKVLNS</sequence>
<dbReference type="Gene3D" id="1.20.1250.20">
    <property type="entry name" value="MFS general substrate transporter like domains"/>
    <property type="match status" value="2"/>
</dbReference>
<dbReference type="PANTHER" id="PTHR11360:SF130">
    <property type="entry name" value="MAJOR FACILITATOR SUPERFAMILY (MFS) PROFILE DOMAIN-CONTAINING PROTEIN-RELATED"/>
    <property type="match status" value="1"/>
</dbReference>
<dbReference type="Proteomes" id="UP001140510">
    <property type="component" value="Unassembled WGS sequence"/>
</dbReference>
<evidence type="ECO:0000256" key="4">
    <source>
        <dbReference type="SAM" id="Phobius"/>
    </source>
</evidence>
<comment type="similarity">
    <text evidence="2">Belongs to the major facilitator superfamily. Monocarboxylate porter (TC 2.A.1.13) family.</text>
</comment>
<evidence type="ECO:0000256" key="3">
    <source>
        <dbReference type="SAM" id="MobiDB-lite"/>
    </source>
</evidence>
<keyword evidence="4" id="KW-0812">Transmembrane</keyword>
<dbReference type="AlphaFoldDB" id="A0A9W9DAG4"/>
<dbReference type="OrthoDB" id="6499973at2759"/>
<feature type="transmembrane region" description="Helical" evidence="4">
    <location>
        <begin position="407"/>
        <end position="430"/>
    </location>
</feature>
<feature type="transmembrane region" description="Helical" evidence="4">
    <location>
        <begin position="117"/>
        <end position="135"/>
    </location>
</feature>
<gene>
    <name evidence="6" type="ORF">N0V91_001876</name>
</gene>
<dbReference type="PROSITE" id="PS50850">
    <property type="entry name" value="MFS"/>
    <property type="match status" value="1"/>
</dbReference>
<dbReference type="InterPro" id="IPR020846">
    <property type="entry name" value="MFS_dom"/>
</dbReference>
<dbReference type="SUPFAM" id="SSF103473">
    <property type="entry name" value="MFS general substrate transporter"/>
    <property type="match status" value="1"/>
</dbReference>
<dbReference type="GO" id="GO:0022857">
    <property type="term" value="F:transmembrane transporter activity"/>
    <property type="evidence" value="ECO:0007669"/>
    <property type="project" value="InterPro"/>
</dbReference>
<dbReference type="InterPro" id="IPR050327">
    <property type="entry name" value="Proton-linked_MCT"/>
</dbReference>
<keyword evidence="4" id="KW-1133">Transmembrane helix</keyword>
<feature type="transmembrane region" description="Helical" evidence="4">
    <location>
        <begin position="202"/>
        <end position="227"/>
    </location>
</feature>
<dbReference type="InterPro" id="IPR011701">
    <property type="entry name" value="MFS"/>
</dbReference>
<dbReference type="EMBL" id="JAPEVA010000008">
    <property type="protein sequence ID" value="KAJ4410392.1"/>
    <property type="molecule type" value="Genomic_DNA"/>
</dbReference>
<feature type="transmembrane region" description="Helical" evidence="4">
    <location>
        <begin position="141"/>
        <end position="169"/>
    </location>
</feature>
<feature type="transmembrane region" description="Helical" evidence="4">
    <location>
        <begin position="286"/>
        <end position="303"/>
    </location>
</feature>
<feature type="transmembrane region" description="Helical" evidence="4">
    <location>
        <begin position="248"/>
        <end position="271"/>
    </location>
</feature>
<feature type="transmembrane region" description="Helical" evidence="4">
    <location>
        <begin position="176"/>
        <end position="196"/>
    </location>
</feature>
<evidence type="ECO:0000259" key="5">
    <source>
        <dbReference type="PROSITE" id="PS50850"/>
    </source>
</evidence>
<reference evidence="6" key="1">
    <citation type="submission" date="2022-10" db="EMBL/GenBank/DDBJ databases">
        <title>Tapping the CABI collections for fungal endophytes: first genome assemblies for Collariella, Neodidymelliopsis, Ascochyta clinopodiicola, Didymella pomorum, Didymosphaeria variabile, Neocosmospora piperis and Neocucurbitaria cava.</title>
        <authorList>
            <person name="Hill R."/>
        </authorList>
    </citation>
    <scope>NUCLEOTIDE SEQUENCE</scope>
    <source>
        <strain evidence="6">IMI 355091</strain>
    </source>
</reference>
<dbReference type="GO" id="GO:0016020">
    <property type="term" value="C:membrane"/>
    <property type="evidence" value="ECO:0007669"/>
    <property type="project" value="UniProtKB-SubCell"/>
</dbReference>
<evidence type="ECO:0000313" key="7">
    <source>
        <dbReference type="Proteomes" id="UP001140510"/>
    </source>
</evidence>
<evidence type="ECO:0000256" key="1">
    <source>
        <dbReference type="ARBA" id="ARBA00004141"/>
    </source>
</evidence>
<accession>A0A9W9DAG4</accession>
<dbReference type="InterPro" id="IPR036259">
    <property type="entry name" value="MFS_trans_sf"/>
</dbReference>
<proteinExistence type="inferred from homology"/>
<dbReference type="Pfam" id="PF07690">
    <property type="entry name" value="MFS_1"/>
    <property type="match status" value="1"/>
</dbReference>
<dbReference type="PANTHER" id="PTHR11360">
    <property type="entry name" value="MONOCARBOXYLATE TRANSPORTER"/>
    <property type="match status" value="1"/>
</dbReference>
<organism evidence="6 7">
    <name type="scientific">Didymella pomorum</name>
    <dbReference type="NCBI Taxonomy" id="749634"/>
    <lineage>
        <taxon>Eukaryota</taxon>
        <taxon>Fungi</taxon>
        <taxon>Dikarya</taxon>
        <taxon>Ascomycota</taxon>
        <taxon>Pezizomycotina</taxon>
        <taxon>Dothideomycetes</taxon>
        <taxon>Pleosporomycetidae</taxon>
        <taxon>Pleosporales</taxon>
        <taxon>Pleosporineae</taxon>
        <taxon>Didymellaceae</taxon>
        <taxon>Didymella</taxon>
    </lineage>
</organism>
<feature type="domain" description="Major facilitator superfamily (MFS) profile" evidence="5">
    <location>
        <begin position="49"/>
        <end position="440"/>
    </location>
</feature>
<feature type="transmembrane region" description="Helical" evidence="4">
    <location>
        <begin position="380"/>
        <end position="401"/>
    </location>
</feature>
<protein>
    <recommendedName>
        <fullName evidence="5">Major facilitator superfamily (MFS) profile domain-containing protein</fullName>
    </recommendedName>
</protein>
<name>A0A9W9DAG4_9PLEO</name>
<feature type="transmembrane region" description="Helical" evidence="4">
    <location>
        <begin position="315"/>
        <end position="335"/>
    </location>
</feature>
<evidence type="ECO:0000313" key="6">
    <source>
        <dbReference type="EMBL" id="KAJ4410392.1"/>
    </source>
</evidence>
<comment type="caution">
    <text evidence="6">The sequence shown here is derived from an EMBL/GenBank/DDBJ whole genome shotgun (WGS) entry which is preliminary data.</text>
</comment>
<keyword evidence="7" id="KW-1185">Reference proteome</keyword>
<feature type="transmembrane region" description="Helical" evidence="4">
    <location>
        <begin position="88"/>
        <end position="105"/>
    </location>
</feature>
<comment type="subcellular location">
    <subcellularLocation>
        <location evidence="1">Membrane</location>
        <topology evidence="1">Multi-pass membrane protein</topology>
    </subcellularLocation>
</comment>
<keyword evidence="4" id="KW-0472">Membrane</keyword>
<evidence type="ECO:0000256" key="2">
    <source>
        <dbReference type="ARBA" id="ARBA00006727"/>
    </source>
</evidence>
<feature type="transmembrane region" description="Helical" evidence="4">
    <location>
        <begin position="341"/>
        <end position="359"/>
    </location>
</feature>
<feature type="transmembrane region" description="Helical" evidence="4">
    <location>
        <begin position="58"/>
        <end position="76"/>
    </location>
</feature>